<dbReference type="Proteomes" id="UP000236327">
    <property type="component" value="Unassembled WGS sequence"/>
</dbReference>
<proteinExistence type="predicted"/>
<comment type="caution">
    <text evidence="2">The sequence shown here is derived from an EMBL/GenBank/DDBJ whole genome shotgun (WGS) entry which is preliminary data.</text>
</comment>
<organism evidence="2 3">
    <name type="scientific">Novosphingobium guangzhouense</name>
    <dbReference type="NCBI Taxonomy" id="1850347"/>
    <lineage>
        <taxon>Bacteria</taxon>
        <taxon>Pseudomonadati</taxon>
        <taxon>Pseudomonadota</taxon>
        <taxon>Alphaproteobacteria</taxon>
        <taxon>Sphingomonadales</taxon>
        <taxon>Sphingomonadaceae</taxon>
        <taxon>Novosphingobium</taxon>
    </lineage>
</organism>
<dbReference type="GO" id="GO:0008168">
    <property type="term" value="F:methyltransferase activity"/>
    <property type="evidence" value="ECO:0007669"/>
    <property type="project" value="TreeGrafter"/>
</dbReference>
<gene>
    <name evidence="2" type="ORF">A8V01_00055</name>
</gene>
<reference evidence="2 3" key="1">
    <citation type="submission" date="2016-05" db="EMBL/GenBank/DDBJ databases">
        <title>Complete genome sequence of Novosphingobium guangzhouense SA925(T).</title>
        <authorList>
            <person name="Sha S."/>
        </authorList>
    </citation>
    <scope>NUCLEOTIDE SEQUENCE [LARGE SCALE GENOMIC DNA]</scope>
    <source>
        <strain evidence="2 3">SA925</strain>
    </source>
</reference>
<dbReference type="Gene3D" id="3.40.50.150">
    <property type="entry name" value="Vaccinia Virus protein VP39"/>
    <property type="match status" value="1"/>
</dbReference>
<dbReference type="PANTHER" id="PTHR42912">
    <property type="entry name" value="METHYLTRANSFERASE"/>
    <property type="match status" value="1"/>
</dbReference>
<dbReference type="InterPro" id="IPR041698">
    <property type="entry name" value="Methyltransf_25"/>
</dbReference>
<dbReference type="InterPro" id="IPR029063">
    <property type="entry name" value="SAM-dependent_MTases_sf"/>
</dbReference>
<evidence type="ECO:0000313" key="3">
    <source>
        <dbReference type="Proteomes" id="UP000236327"/>
    </source>
</evidence>
<dbReference type="Pfam" id="PF13649">
    <property type="entry name" value="Methyltransf_25"/>
    <property type="match status" value="1"/>
</dbReference>
<protein>
    <recommendedName>
        <fullName evidence="1">Methyltransferase domain-containing protein</fullName>
    </recommendedName>
</protein>
<keyword evidence="3" id="KW-1185">Reference proteome</keyword>
<dbReference type="OrthoDB" id="9777638at2"/>
<name>A0A2K2G6G7_9SPHN</name>
<dbReference type="RefSeq" id="WP_103093915.1">
    <property type="nucleotide sequence ID" value="NZ_LYMM01000001.1"/>
</dbReference>
<sequence>MAMQINTTSNPNSSNILQRSRAGLDVLGAMLKYSSTSLRSVAREDFLATEQGAKLAREHAEGNSSADDIAERVDAAIDLAASLPIHRIERFVQRYVAEEMMSRNVVSVEEMRDYHMMQDATPVQGAGGTLELDPAAPLPAYYEGVHYHLSPHGTDDYDLGGKGSGIGRVFRYGGFAAVPPGSNIGAQRVNVVQQFRQSDLKRILEIGCGGIFTLMSINRVFPKAELIGCDLNGQGLVEGFRMAERVGLKVTLRQCDARDTGEADGSIDGVFSYALHHEAPVEVNREIFREVFRILRSGGEIVISDPPPFRAVDIFDAVLLEWDNDHREEPYFRETCLANWEDELRAIGFVDVEGYALGDHGYPWVTRAVKP</sequence>
<dbReference type="SUPFAM" id="SSF53335">
    <property type="entry name" value="S-adenosyl-L-methionine-dependent methyltransferases"/>
    <property type="match status" value="1"/>
</dbReference>
<dbReference type="AlphaFoldDB" id="A0A2K2G6G7"/>
<dbReference type="InterPro" id="IPR050508">
    <property type="entry name" value="Methyltransf_Superfamily"/>
</dbReference>
<dbReference type="CDD" id="cd02440">
    <property type="entry name" value="AdoMet_MTases"/>
    <property type="match status" value="1"/>
</dbReference>
<feature type="domain" description="Methyltransferase" evidence="1">
    <location>
        <begin position="203"/>
        <end position="299"/>
    </location>
</feature>
<dbReference type="EMBL" id="LYMM01000001">
    <property type="protein sequence ID" value="PNU06633.1"/>
    <property type="molecule type" value="Genomic_DNA"/>
</dbReference>
<evidence type="ECO:0000313" key="2">
    <source>
        <dbReference type="EMBL" id="PNU06633.1"/>
    </source>
</evidence>
<accession>A0A2K2G6G7</accession>
<evidence type="ECO:0000259" key="1">
    <source>
        <dbReference type="Pfam" id="PF13649"/>
    </source>
</evidence>